<protein>
    <submittedName>
        <fullName evidence="2">MBL fold metallo-hydrolase</fullName>
    </submittedName>
</protein>
<dbReference type="RefSeq" id="WP_125130443.1">
    <property type="nucleotide sequence ID" value="NZ_CASCYM010000055.1"/>
</dbReference>
<keyword evidence="3" id="KW-1185">Reference proteome</keyword>
<sequence>MEKEYFQTHLSDRQIVLFYLGQEGFLIRYQDTYYLIDPYLSDYVDRNCSTDQVKWVRRYDVPVRPEELDFVDYVFCTHGHYDHADPDTLQALAAHNKKAKFIVPEPIRETIQSYGIDASSLIGAAAGQKLSLGPCDVIPVPAAHEELHTDEQGNYKELGYKMCFGNTTLFHAGDCCIYDGLTNLLGQIDILMVPVNGRSYYKLQDDIVGNMNAVEAVLLAKKIHARLLVPMHFDLYDVNCINPAHFVDCLYNINPGQAFHMFSVGEKYIWG</sequence>
<feature type="domain" description="Metallo-beta-lactamase" evidence="1">
    <location>
        <begin position="21"/>
        <end position="232"/>
    </location>
</feature>
<evidence type="ECO:0000313" key="2">
    <source>
        <dbReference type="EMBL" id="RRK35075.1"/>
    </source>
</evidence>
<gene>
    <name evidence="2" type="ORF">EBB54_29905</name>
</gene>
<keyword evidence="2" id="KW-0378">Hydrolase</keyword>
<dbReference type="InterPro" id="IPR001279">
    <property type="entry name" value="Metallo-B-lactamas"/>
</dbReference>
<dbReference type="SMART" id="SM00849">
    <property type="entry name" value="Lactamase_B"/>
    <property type="match status" value="1"/>
</dbReference>
<dbReference type="EMBL" id="RHJS01000002">
    <property type="protein sequence ID" value="RRK35075.1"/>
    <property type="molecule type" value="Genomic_DNA"/>
</dbReference>
<evidence type="ECO:0000313" key="3">
    <source>
        <dbReference type="Proteomes" id="UP000274920"/>
    </source>
</evidence>
<dbReference type="AlphaFoldDB" id="A0A3R8JSQ3"/>
<reference evidence="2" key="1">
    <citation type="submission" date="2018-10" db="EMBL/GenBank/DDBJ databases">
        <title>Schaedlerella arabinophila gen. nov. sp. nov., isolated from the mouse intestinal tract and comparative analysis with the genome of the closely related altered Schaedler flora strain ASF502.</title>
        <authorList>
            <person name="Miyake S."/>
            <person name="Soh M."/>
            <person name="Seedorf H."/>
        </authorList>
    </citation>
    <scope>NUCLEOTIDE SEQUENCE [LARGE SCALE GENOMIC DNA]</scope>
    <source>
        <strain evidence="2">DSM 106076</strain>
    </source>
</reference>
<accession>A0A3R8JSQ3</accession>
<comment type="caution">
    <text evidence="2">The sequence shown here is derived from an EMBL/GenBank/DDBJ whole genome shotgun (WGS) entry which is preliminary data.</text>
</comment>
<proteinExistence type="predicted"/>
<dbReference type="Proteomes" id="UP000274920">
    <property type="component" value="Unassembled WGS sequence"/>
</dbReference>
<dbReference type="InterPro" id="IPR036866">
    <property type="entry name" value="RibonucZ/Hydroxyglut_hydro"/>
</dbReference>
<name>A0A3R8JSQ3_9FIRM</name>
<organism evidence="2 3">
    <name type="scientific">Schaedlerella arabinosiphila</name>
    <dbReference type="NCBI Taxonomy" id="2044587"/>
    <lineage>
        <taxon>Bacteria</taxon>
        <taxon>Bacillati</taxon>
        <taxon>Bacillota</taxon>
        <taxon>Clostridia</taxon>
        <taxon>Lachnospirales</taxon>
        <taxon>Lachnospiraceae</taxon>
        <taxon>Schaedlerella</taxon>
    </lineage>
</organism>
<dbReference type="Gene3D" id="3.60.15.10">
    <property type="entry name" value="Ribonuclease Z/Hydroxyacylglutathione hydrolase-like"/>
    <property type="match status" value="1"/>
</dbReference>
<dbReference type="Pfam" id="PF12706">
    <property type="entry name" value="Lactamase_B_2"/>
    <property type="match status" value="1"/>
</dbReference>
<dbReference type="GO" id="GO:0016787">
    <property type="term" value="F:hydrolase activity"/>
    <property type="evidence" value="ECO:0007669"/>
    <property type="project" value="UniProtKB-KW"/>
</dbReference>
<dbReference type="SUPFAM" id="SSF56281">
    <property type="entry name" value="Metallo-hydrolase/oxidoreductase"/>
    <property type="match status" value="1"/>
</dbReference>
<dbReference type="InterPro" id="IPR050114">
    <property type="entry name" value="UPF0173_UPF0282_UlaG_hydrolase"/>
</dbReference>
<evidence type="ECO:0000259" key="1">
    <source>
        <dbReference type="SMART" id="SM00849"/>
    </source>
</evidence>
<dbReference type="PANTHER" id="PTHR43546">
    <property type="entry name" value="UPF0173 METAL-DEPENDENT HYDROLASE MJ1163-RELATED"/>
    <property type="match status" value="1"/>
</dbReference>